<dbReference type="KEGG" id="cfk:CFRA_06575"/>
<feature type="domain" description="Exonuclease" evidence="4">
    <location>
        <begin position="10"/>
        <end position="173"/>
    </location>
</feature>
<organism evidence="5 6">
    <name type="scientific">Corynebacterium frankenforstense DSM 45800</name>
    <dbReference type="NCBI Taxonomy" id="1437875"/>
    <lineage>
        <taxon>Bacteria</taxon>
        <taxon>Bacillati</taxon>
        <taxon>Actinomycetota</taxon>
        <taxon>Actinomycetes</taxon>
        <taxon>Mycobacteriales</taxon>
        <taxon>Corynebacteriaceae</taxon>
        <taxon>Corynebacterium</taxon>
    </lineage>
</organism>
<dbReference type="PANTHER" id="PTHR30231:SF4">
    <property type="entry name" value="PROTEIN NEN2"/>
    <property type="match status" value="1"/>
</dbReference>
<keyword evidence="2" id="KW-0378">Hydrolase</keyword>
<dbReference type="Gene3D" id="3.30.420.10">
    <property type="entry name" value="Ribonuclease H-like superfamily/Ribonuclease H"/>
    <property type="match status" value="1"/>
</dbReference>
<proteinExistence type="predicted"/>
<accession>A0A1L7CT33</accession>
<dbReference type="CDD" id="cd06127">
    <property type="entry name" value="DEDDh"/>
    <property type="match status" value="1"/>
</dbReference>
<dbReference type="Pfam" id="PF00929">
    <property type="entry name" value="RNase_T"/>
    <property type="match status" value="1"/>
</dbReference>
<dbReference type="Proteomes" id="UP000185434">
    <property type="component" value="Chromosome"/>
</dbReference>
<dbReference type="SMART" id="SM00479">
    <property type="entry name" value="EXOIII"/>
    <property type="match status" value="1"/>
</dbReference>
<dbReference type="GO" id="GO:0003676">
    <property type="term" value="F:nucleic acid binding"/>
    <property type="evidence" value="ECO:0007669"/>
    <property type="project" value="InterPro"/>
</dbReference>
<keyword evidence="3" id="KW-0269">Exonuclease</keyword>
<evidence type="ECO:0000256" key="3">
    <source>
        <dbReference type="ARBA" id="ARBA00022839"/>
    </source>
</evidence>
<sequence length="181" mass="19883">MPRRSIGELRLVAVDVETTGLDPRRDRLVEVAWVPVEDREIRLGEAGRLIVRGGEVGQSATVHGIGDDAVAGGVEPVAARRAVTEALDGRVLLAHFAPMELRFLRLRGVPVVDTMDLERTGMERRGTYPRGEDLRLPRARARHGLPAYRNHGALTDALACAELFLAQTAGREDRPARTLVR</sequence>
<dbReference type="PANTHER" id="PTHR30231">
    <property type="entry name" value="DNA POLYMERASE III SUBUNIT EPSILON"/>
    <property type="match status" value="1"/>
</dbReference>
<evidence type="ECO:0000313" key="5">
    <source>
        <dbReference type="EMBL" id="APT88971.1"/>
    </source>
</evidence>
<evidence type="ECO:0000256" key="1">
    <source>
        <dbReference type="ARBA" id="ARBA00022722"/>
    </source>
</evidence>
<keyword evidence="6" id="KW-1185">Reference proteome</keyword>
<dbReference type="GO" id="GO:0005829">
    <property type="term" value="C:cytosol"/>
    <property type="evidence" value="ECO:0007669"/>
    <property type="project" value="TreeGrafter"/>
</dbReference>
<dbReference type="EMBL" id="CP009247">
    <property type="protein sequence ID" value="APT88971.1"/>
    <property type="molecule type" value="Genomic_DNA"/>
</dbReference>
<gene>
    <name evidence="5" type="ORF">CFRA_06575</name>
</gene>
<dbReference type="InterPro" id="IPR036397">
    <property type="entry name" value="RNaseH_sf"/>
</dbReference>
<evidence type="ECO:0000259" key="4">
    <source>
        <dbReference type="SMART" id="SM00479"/>
    </source>
</evidence>
<evidence type="ECO:0000313" key="6">
    <source>
        <dbReference type="Proteomes" id="UP000185434"/>
    </source>
</evidence>
<dbReference type="STRING" id="1437875.CFRA_06575"/>
<name>A0A1L7CT33_9CORY</name>
<dbReference type="InterPro" id="IPR012337">
    <property type="entry name" value="RNaseH-like_sf"/>
</dbReference>
<dbReference type="GO" id="GO:0008408">
    <property type="term" value="F:3'-5' exonuclease activity"/>
    <property type="evidence" value="ECO:0007669"/>
    <property type="project" value="TreeGrafter"/>
</dbReference>
<dbReference type="SUPFAM" id="SSF53098">
    <property type="entry name" value="Ribonuclease H-like"/>
    <property type="match status" value="1"/>
</dbReference>
<evidence type="ECO:0000256" key="2">
    <source>
        <dbReference type="ARBA" id="ARBA00022801"/>
    </source>
</evidence>
<keyword evidence="1" id="KW-0540">Nuclease</keyword>
<protein>
    <recommendedName>
        <fullName evidence="4">Exonuclease domain-containing protein</fullName>
    </recommendedName>
</protein>
<dbReference type="InterPro" id="IPR013520">
    <property type="entry name" value="Ribonucl_H"/>
</dbReference>
<reference evidence="5 6" key="1">
    <citation type="submission" date="2014-08" db="EMBL/GenBank/DDBJ databases">
        <title>Complete genome sequence of Corynebacterium frankenforstense ST18(T) (=DSM 45800(T)), isolated from raw cow milk.</title>
        <authorList>
            <person name="Ruckert C."/>
            <person name="Albersmeier A."/>
            <person name="Winkler A."/>
            <person name="Lipski A."/>
            <person name="Kalinowski J."/>
        </authorList>
    </citation>
    <scope>NUCLEOTIDE SEQUENCE [LARGE SCALE GENOMIC DNA]</scope>
    <source>
        <strain evidence="5 6">ST18</strain>
    </source>
</reference>
<dbReference type="AlphaFoldDB" id="A0A1L7CT33"/>